<dbReference type="InterPro" id="IPR005178">
    <property type="entry name" value="Ostalpha/TMEM184C"/>
</dbReference>
<organism evidence="6 7">
    <name type="scientific">Fusarium vanettenii (strain ATCC MYA-4622 / CBS 123669 / FGSC 9596 / NRRL 45880 / 77-13-4)</name>
    <name type="common">Fusarium solani subsp. pisi</name>
    <dbReference type="NCBI Taxonomy" id="660122"/>
    <lineage>
        <taxon>Eukaryota</taxon>
        <taxon>Fungi</taxon>
        <taxon>Dikarya</taxon>
        <taxon>Ascomycota</taxon>
        <taxon>Pezizomycotina</taxon>
        <taxon>Sordariomycetes</taxon>
        <taxon>Hypocreomycetidae</taxon>
        <taxon>Hypocreales</taxon>
        <taxon>Nectriaceae</taxon>
        <taxon>Fusarium</taxon>
        <taxon>Fusarium solani species complex</taxon>
        <taxon>Fusarium vanettenii</taxon>
    </lineage>
</organism>
<dbReference type="AlphaFoldDB" id="C7ZK25"/>
<evidence type="ECO:0000256" key="5">
    <source>
        <dbReference type="SAM" id="Phobius"/>
    </source>
</evidence>
<name>C7ZK25_FUSV7</name>
<dbReference type="HOGENOM" id="CLU_012923_5_0_1"/>
<feature type="non-terminal residue" evidence="6">
    <location>
        <position position="1"/>
    </location>
</feature>
<evidence type="ECO:0000313" key="6">
    <source>
        <dbReference type="EMBL" id="EEU35563.1"/>
    </source>
</evidence>
<dbReference type="InParanoid" id="C7ZK25"/>
<dbReference type="PANTHER" id="PTHR23423">
    <property type="entry name" value="ORGANIC SOLUTE TRANSPORTER-RELATED"/>
    <property type="match status" value="1"/>
</dbReference>
<comment type="subcellular location">
    <subcellularLocation>
        <location evidence="1">Membrane</location>
        <topology evidence="1">Multi-pass membrane protein</topology>
    </subcellularLocation>
</comment>
<dbReference type="EMBL" id="GG698937">
    <property type="protein sequence ID" value="EEU35563.1"/>
    <property type="molecule type" value="Genomic_DNA"/>
</dbReference>
<dbReference type="KEGG" id="nhe:NECHADRAFT_52448"/>
<evidence type="ECO:0000313" key="7">
    <source>
        <dbReference type="Proteomes" id="UP000005206"/>
    </source>
</evidence>
<evidence type="ECO:0000256" key="3">
    <source>
        <dbReference type="ARBA" id="ARBA00022989"/>
    </source>
</evidence>
<dbReference type="Proteomes" id="UP000005206">
    <property type="component" value="Chromosome 11"/>
</dbReference>
<feature type="transmembrane region" description="Helical" evidence="5">
    <location>
        <begin position="134"/>
        <end position="160"/>
    </location>
</feature>
<feature type="transmembrane region" description="Helical" evidence="5">
    <location>
        <begin position="80"/>
        <end position="101"/>
    </location>
</feature>
<keyword evidence="7" id="KW-1185">Reference proteome</keyword>
<keyword evidence="3 5" id="KW-1133">Transmembrane helix</keyword>
<feature type="transmembrane region" description="Helical" evidence="5">
    <location>
        <begin position="210"/>
        <end position="229"/>
    </location>
</feature>
<dbReference type="RefSeq" id="XP_003041276.1">
    <property type="nucleotide sequence ID" value="XM_003041230.1"/>
</dbReference>
<proteinExistence type="predicted"/>
<dbReference type="GeneID" id="9676112"/>
<dbReference type="OrthoDB" id="5348404at2759"/>
<dbReference type="VEuPathDB" id="FungiDB:NECHADRAFT_52448"/>
<evidence type="ECO:0008006" key="8">
    <source>
        <dbReference type="Google" id="ProtNLM"/>
    </source>
</evidence>
<dbReference type="Pfam" id="PF03619">
    <property type="entry name" value="Solute_trans_a"/>
    <property type="match status" value="1"/>
</dbReference>
<feature type="transmembrane region" description="Helical" evidence="5">
    <location>
        <begin position="249"/>
        <end position="270"/>
    </location>
</feature>
<protein>
    <recommendedName>
        <fullName evidence="8">DUF300-domain-containing protein</fullName>
    </recommendedName>
</protein>
<dbReference type="STRING" id="660122.C7ZK25"/>
<evidence type="ECO:0000256" key="2">
    <source>
        <dbReference type="ARBA" id="ARBA00022692"/>
    </source>
</evidence>
<feature type="transmembrane region" description="Helical" evidence="5">
    <location>
        <begin position="12"/>
        <end position="34"/>
    </location>
</feature>
<keyword evidence="2 5" id="KW-0812">Transmembrane</keyword>
<feature type="transmembrane region" description="Helical" evidence="5">
    <location>
        <begin position="54"/>
        <end position="74"/>
    </location>
</feature>
<accession>C7ZK25</accession>
<dbReference type="OMA" id="IIKPIMA"/>
<evidence type="ECO:0000256" key="1">
    <source>
        <dbReference type="ARBA" id="ARBA00004141"/>
    </source>
</evidence>
<dbReference type="eggNOG" id="KOG2641">
    <property type="taxonomic scope" value="Eukaryota"/>
</dbReference>
<feature type="transmembrane region" description="Helical" evidence="5">
    <location>
        <begin position="172"/>
        <end position="190"/>
    </location>
</feature>
<reference evidence="6 7" key="1">
    <citation type="journal article" date="2009" name="PLoS Genet.">
        <title>The genome of Nectria haematococca: contribution of supernumerary chromosomes to gene expansion.</title>
        <authorList>
            <person name="Coleman J.J."/>
            <person name="Rounsley S.D."/>
            <person name="Rodriguez-Carres M."/>
            <person name="Kuo A."/>
            <person name="Wasmann C.C."/>
            <person name="Grimwood J."/>
            <person name="Schmutz J."/>
            <person name="Taga M."/>
            <person name="White G.J."/>
            <person name="Zhou S."/>
            <person name="Schwartz D.C."/>
            <person name="Freitag M."/>
            <person name="Ma L.J."/>
            <person name="Danchin E.G."/>
            <person name="Henrissat B."/>
            <person name="Coutinho P.M."/>
            <person name="Nelson D.R."/>
            <person name="Straney D."/>
            <person name="Napoli C.A."/>
            <person name="Barker B.M."/>
            <person name="Gribskov M."/>
            <person name="Rep M."/>
            <person name="Kroken S."/>
            <person name="Molnar I."/>
            <person name="Rensing C."/>
            <person name="Kennell J.C."/>
            <person name="Zamora J."/>
            <person name="Farman M.L."/>
            <person name="Selker E.U."/>
            <person name="Salamov A."/>
            <person name="Shapiro H."/>
            <person name="Pangilinan J."/>
            <person name="Lindquist E."/>
            <person name="Lamers C."/>
            <person name="Grigoriev I.V."/>
            <person name="Geiser D.M."/>
            <person name="Covert S.F."/>
            <person name="Temporini E."/>
            <person name="Vanetten H.D."/>
        </authorList>
    </citation>
    <scope>NUCLEOTIDE SEQUENCE [LARGE SCALE GENOMIC DNA]</scope>
    <source>
        <strain evidence="7">ATCC MYA-4622 / CBS 123669 / FGSC 9596 / NRRL 45880 / 77-13-4</strain>
    </source>
</reference>
<keyword evidence="4 5" id="KW-0472">Membrane</keyword>
<sequence length="355" mass="40045">DAQDNVAGSLSFHQLSAIISGVCAAISICVMLIFKSLHATHLSNPTEQVKIMRIGTLITMYSLICFLSVCFPKAEVYIHPWLDLVEGFALGSFFLLLCDYVSPHHEQRELFFAAEKLGGVKWFRATANLPQTRWFLIFQMPVVSFVIAIATDITAAVGVYCEWDNKIKSVKFVLRLISTISLVASVLSILQFYRFLKKHLAHHQPLMKLLAFKIIVFLTFVQGIVFWILTDKGALKETNTLTFADLHVGIPNMIICIEMVPLSLLFMWAYPWRVYLDSYSADDAEEHPGRPLKSYQGGPFGIHAWLAMINPSEIFRATLFAFKHVGSMRKGSREPILADEAAPPYDNHRMRNTGA</sequence>
<gene>
    <name evidence="6" type="ORF">NECHADRAFT_52448</name>
</gene>
<dbReference type="SMART" id="SM01417">
    <property type="entry name" value="Solute_trans_a"/>
    <property type="match status" value="1"/>
</dbReference>
<dbReference type="GO" id="GO:0016020">
    <property type="term" value="C:membrane"/>
    <property type="evidence" value="ECO:0007669"/>
    <property type="project" value="UniProtKB-SubCell"/>
</dbReference>
<evidence type="ECO:0000256" key="4">
    <source>
        <dbReference type="ARBA" id="ARBA00023136"/>
    </source>
</evidence>